<comment type="caution">
    <text evidence="9">The sequence shown here is derived from an EMBL/GenBank/DDBJ whole genome shotgun (WGS) entry which is preliminary data.</text>
</comment>
<evidence type="ECO:0000256" key="6">
    <source>
        <dbReference type="SAM" id="MobiDB-lite"/>
    </source>
</evidence>
<reference evidence="9 10" key="1">
    <citation type="journal article" date="2024" name="IMA Fungus">
        <title>Apiospora arundinis, a panoply of carbohydrate-active enzymes and secondary metabolites.</title>
        <authorList>
            <person name="Sorensen T."/>
            <person name="Petersen C."/>
            <person name="Muurmann A.T."/>
            <person name="Christiansen J.V."/>
            <person name="Brundto M.L."/>
            <person name="Overgaard C.K."/>
            <person name="Boysen A.T."/>
            <person name="Wollenberg R.D."/>
            <person name="Larsen T.O."/>
            <person name="Sorensen J.L."/>
            <person name="Nielsen K.L."/>
            <person name="Sondergaard T.E."/>
        </authorList>
    </citation>
    <scope>NUCLEOTIDE SEQUENCE [LARGE SCALE GENOMIC DNA]</scope>
    <source>
        <strain evidence="9 10">AAU 773</strain>
    </source>
</reference>
<keyword evidence="2 7" id="KW-0812">Transmembrane</keyword>
<feature type="compositionally biased region" description="Basic and acidic residues" evidence="6">
    <location>
        <begin position="366"/>
        <end position="379"/>
    </location>
</feature>
<feature type="compositionally biased region" description="Low complexity" evidence="6">
    <location>
        <begin position="346"/>
        <end position="360"/>
    </location>
</feature>
<comment type="similarity">
    <text evidence="5">Belongs to the SAT4 family.</text>
</comment>
<feature type="compositionally biased region" description="Basic and acidic residues" evidence="6">
    <location>
        <begin position="323"/>
        <end position="332"/>
    </location>
</feature>
<dbReference type="PANTHER" id="PTHR33048">
    <property type="entry name" value="PTH11-LIKE INTEGRAL MEMBRANE PROTEIN (AFU_ORTHOLOGUE AFUA_5G11245)"/>
    <property type="match status" value="1"/>
</dbReference>
<feature type="region of interest" description="Disordered" evidence="6">
    <location>
        <begin position="280"/>
        <end position="379"/>
    </location>
</feature>
<evidence type="ECO:0000313" key="10">
    <source>
        <dbReference type="Proteomes" id="UP001390339"/>
    </source>
</evidence>
<dbReference type="InterPro" id="IPR052337">
    <property type="entry name" value="SAT4-like"/>
</dbReference>
<keyword evidence="4 7" id="KW-0472">Membrane</keyword>
<dbReference type="EMBL" id="JAPCWZ010000007">
    <property type="protein sequence ID" value="KAK8855928.1"/>
    <property type="molecule type" value="Genomic_DNA"/>
</dbReference>
<evidence type="ECO:0000256" key="3">
    <source>
        <dbReference type="ARBA" id="ARBA00022989"/>
    </source>
</evidence>
<proteinExistence type="inferred from homology"/>
<keyword evidence="10" id="KW-1185">Reference proteome</keyword>
<gene>
    <name evidence="9" type="ORF">PGQ11_011840</name>
</gene>
<name>A0ABR2I0S7_9PEZI</name>
<organism evidence="9 10">
    <name type="scientific">Apiospora arundinis</name>
    <dbReference type="NCBI Taxonomy" id="335852"/>
    <lineage>
        <taxon>Eukaryota</taxon>
        <taxon>Fungi</taxon>
        <taxon>Dikarya</taxon>
        <taxon>Ascomycota</taxon>
        <taxon>Pezizomycotina</taxon>
        <taxon>Sordariomycetes</taxon>
        <taxon>Xylariomycetidae</taxon>
        <taxon>Amphisphaeriales</taxon>
        <taxon>Apiosporaceae</taxon>
        <taxon>Apiospora</taxon>
    </lineage>
</organism>
<evidence type="ECO:0000313" key="9">
    <source>
        <dbReference type="EMBL" id="KAK8855928.1"/>
    </source>
</evidence>
<feature type="domain" description="Rhodopsin" evidence="8">
    <location>
        <begin position="38"/>
        <end position="272"/>
    </location>
</feature>
<evidence type="ECO:0000259" key="8">
    <source>
        <dbReference type="Pfam" id="PF20684"/>
    </source>
</evidence>
<feature type="transmembrane region" description="Helical" evidence="7">
    <location>
        <begin position="206"/>
        <end position="224"/>
    </location>
</feature>
<sequence>MSTSPPPGFNAKRDGDVALVGNFVVWAMAIVSGAILGLRLYVRRIRMQIWWDDKVLVAGWLFTIAQSGIFSEMLRRGFAKQTIDEPTILLLMLIGDNLQKFALSLTKLSFSLTLLRIFPSGWQRWVIIALLVVTNSYYIVHLFLVWLNICDRPQANRIQTSCLHPTNGIALQITGALFSAISDFILAFLPLSRILEVTMKSSEKKAAVIITTSVGVLAGLAGLVKGFEGIRLLDYENTRYFHSLWVFHIVGIAEPNATVVACSIPILRAFFRTKQSCGGGEAAPALPRGMGPYVESDSTGKFPNGAAGKGHKHQDSDAFSELRAQEEGRREEDATEDGDSPGIMRTRTVAVTYDNTTTTTNSQNPKSEDIEMQSRRGPS</sequence>
<keyword evidence="3 7" id="KW-1133">Transmembrane helix</keyword>
<feature type="transmembrane region" description="Helical" evidence="7">
    <location>
        <begin position="169"/>
        <end position="194"/>
    </location>
</feature>
<feature type="transmembrane region" description="Helical" evidence="7">
    <location>
        <begin position="20"/>
        <end position="42"/>
    </location>
</feature>
<evidence type="ECO:0000256" key="5">
    <source>
        <dbReference type="ARBA" id="ARBA00038359"/>
    </source>
</evidence>
<feature type="transmembrane region" description="Helical" evidence="7">
    <location>
        <begin position="244"/>
        <end position="267"/>
    </location>
</feature>
<evidence type="ECO:0000256" key="7">
    <source>
        <dbReference type="SAM" id="Phobius"/>
    </source>
</evidence>
<evidence type="ECO:0000256" key="2">
    <source>
        <dbReference type="ARBA" id="ARBA00022692"/>
    </source>
</evidence>
<dbReference type="Proteomes" id="UP001390339">
    <property type="component" value="Unassembled WGS sequence"/>
</dbReference>
<dbReference type="InterPro" id="IPR049326">
    <property type="entry name" value="Rhodopsin_dom_fungi"/>
</dbReference>
<feature type="transmembrane region" description="Helical" evidence="7">
    <location>
        <begin position="54"/>
        <end position="71"/>
    </location>
</feature>
<dbReference type="Pfam" id="PF20684">
    <property type="entry name" value="Fung_rhodopsin"/>
    <property type="match status" value="1"/>
</dbReference>
<dbReference type="PANTHER" id="PTHR33048:SF42">
    <property type="entry name" value="INTEGRAL MEMBRANE PROTEIN"/>
    <property type="match status" value="1"/>
</dbReference>
<accession>A0ABR2I0S7</accession>
<protein>
    <recommendedName>
        <fullName evidence="8">Rhodopsin domain-containing protein</fullName>
    </recommendedName>
</protein>
<evidence type="ECO:0000256" key="1">
    <source>
        <dbReference type="ARBA" id="ARBA00004141"/>
    </source>
</evidence>
<feature type="transmembrane region" description="Helical" evidence="7">
    <location>
        <begin position="125"/>
        <end position="149"/>
    </location>
</feature>
<comment type="subcellular location">
    <subcellularLocation>
        <location evidence="1">Membrane</location>
        <topology evidence="1">Multi-pass membrane protein</topology>
    </subcellularLocation>
</comment>
<evidence type="ECO:0000256" key="4">
    <source>
        <dbReference type="ARBA" id="ARBA00023136"/>
    </source>
</evidence>